<protein>
    <submittedName>
        <fullName evidence="2">Uncharacterized protein</fullName>
    </submittedName>
</protein>
<evidence type="ECO:0000256" key="1">
    <source>
        <dbReference type="SAM" id="MobiDB-lite"/>
    </source>
</evidence>
<comment type="caution">
    <text evidence="2">The sequence shown here is derived from an EMBL/GenBank/DDBJ whole genome shotgun (WGS) entry which is preliminary data.</text>
</comment>
<dbReference type="EMBL" id="QRGO01000001">
    <property type="protein sequence ID" value="RDV04739.1"/>
    <property type="molecule type" value="Genomic_DNA"/>
</dbReference>
<name>A0A371BAV7_9BRAD</name>
<evidence type="ECO:0000313" key="3">
    <source>
        <dbReference type="Proteomes" id="UP000263993"/>
    </source>
</evidence>
<keyword evidence="3" id="KW-1185">Reference proteome</keyword>
<evidence type="ECO:0000313" key="2">
    <source>
        <dbReference type="EMBL" id="RDV04739.1"/>
    </source>
</evidence>
<reference evidence="3" key="1">
    <citation type="submission" date="2018-08" db="EMBL/GenBank/DDBJ databases">
        <authorList>
            <person name="Kim S.-J."/>
            <person name="Jung G.-Y."/>
        </authorList>
    </citation>
    <scope>NUCLEOTIDE SEQUENCE [LARGE SCALE GENOMIC DNA]</scope>
    <source>
        <strain evidence="3">GY_H</strain>
    </source>
</reference>
<sequence>MGRAAMEDAVTEKPRQHAEKERERIKNEEDEVVSSSDQSFPASDPPSFNPGITGPTDVEPLEKEAEKKQKK</sequence>
<dbReference type="AlphaFoldDB" id="A0A371BAV7"/>
<accession>A0A371BAV7</accession>
<dbReference type="Proteomes" id="UP000263993">
    <property type="component" value="Unassembled WGS sequence"/>
</dbReference>
<proteinExistence type="predicted"/>
<feature type="compositionally biased region" description="Basic and acidic residues" evidence="1">
    <location>
        <begin position="10"/>
        <end position="27"/>
    </location>
</feature>
<feature type="compositionally biased region" description="Basic and acidic residues" evidence="1">
    <location>
        <begin position="60"/>
        <end position="71"/>
    </location>
</feature>
<feature type="region of interest" description="Disordered" evidence="1">
    <location>
        <begin position="1"/>
        <end position="71"/>
    </location>
</feature>
<gene>
    <name evidence="2" type="ORF">DXH78_09290</name>
</gene>
<organism evidence="2 3">
    <name type="scientific">Undibacter mobilis</name>
    <dbReference type="NCBI Taxonomy" id="2292256"/>
    <lineage>
        <taxon>Bacteria</taxon>
        <taxon>Pseudomonadati</taxon>
        <taxon>Pseudomonadota</taxon>
        <taxon>Alphaproteobacteria</taxon>
        <taxon>Hyphomicrobiales</taxon>
        <taxon>Nitrobacteraceae</taxon>
        <taxon>Undibacter</taxon>
    </lineage>
</organism>